<dbReference type="EnsemblMetazoa" id="MESCA007917-RA">
    <property type="protein sequence ID" value="MESCA007917-PA"/>
    <property type="gene ID" value="MESCA007917"/>
</dbReference>
<keyword evidence="2" id="KW-1185">Reference proteome</keyword>
<dbReference type="Proteomes" id="UP000015102">
    <property type="component" value="Unassembled WGS sequence"/>
</dbReference>
<proteinExistence type="predicted"/>
<evidence type="ECO:0000313" key="1">
    <source>
        <dbReference type="EnsemblMetazoa" id="MESCA007917-PA"/>
    </source>
</evidence>
<dbReference type="AlphaFoldDB" id="T1GVV0"/>
<accession>T1GVV0</accession>
<reference evidence="1" key="2">
    <citation type="submission" date="2015-06" db="UniProtKB">
        <authorList>
            <consortium name="EnsemblMetazoa"/>
        </authorList>
    </citation>
    <scope>IDENTIFICATION</scope>
</reference>
<name>T1GVV0_MEGSC</name>
<dbReference type="EMBL" id="CAQQ02119498">
    <property type="status" value="NOT_ANNOTATED_CDS"/>
    <property type="molecule type" value="Genomic_DNA"/>
</dbReference>
<dbReference type="HOGENOM" id="CLU_2760713_0_0_1"/>
<protein>
    <submittedName>
        <fullName evidence="1">Uncharacterized protein</fullName>
    </submittedName>
</protein>
<organism evidence="1 2">
    <name type="scientific">Megaselia scalaris</name>
    <name type="common">Humpbacked fly</name>
    <name type="synonym">Phora scalaris</name>
    <dbReference type="NCBI Taxonomy" id="36166"/>
    <lineage>
        <taxon>Eukaryota</taxon>
        <taxon>Metazoa</taxon>
        <taxon>Ecdysozoa</taxon>
        <taxon>Arthropoda</taxon>
        <taxon>Hexapoda</taxon>
        <taxon>Insecta</taxon>
        <taxon>Pterygota</taxon>
        <taxon>Neoptera</taxon>
        <taxon>Endopterygota</taxon>
        <taxon>Diptera</taxon>
        <taxon>Brachycera</taxon>
        <taxon>Muscomorpha</taxon>
        <taxon>Platypezoidea</taxon>
        <taxon>Phoridae</taxon>
        <taxon>Megaseliini</taxon>
        <taxon>Megaselia</taxon>
    </lineage>
</organism>
<dbReference type="EMBL" id="CAQQ02119497">
    <property type="status" value="NOT_ANNOTATED_CDS"/>
    <property type="molecule type" value="Genomic_DNA"/>
</dbReference>
<reference evidence="2" key="1">
    <citation type="submission" date="2013-02" db="EMBL/GenBank/DDBJ databases">
        <authorList>
            <person name="Hughes D."/>
        </authorList>
    </citation>
    <scope>NUCLEOTIDE SEQUENCE</scope>
    <source>
        <strain>Durham</strain>
        <strain evidence="2">NC isolate 2 -- Noor lab</strain>
    </source>
</reference>
<sequence>MSSIISKNSTGCQFLYFYKDLLAFIMNTEIGTYTIHPKGRNFTDSSLKLLDNILPQLDLPDTCSIWCLLI</sequence>
<evidence type="ECO:0000313" key="2">
    <source>
        <dbReference type="Proteomes" id="UP000015102"/>
    </source>
</evidence>